<reference evidence="2" key="2">
    <citation type="journal article" date="2015" name="Fish Shellfish Immunol.">
        <title>Early steps in the European eel (Anguilla anguilla)-Vibrio vulnificus interaction in the gills: Role of the RtxA13 toxin.</title>
        <authorList>
            <person name="Callol A."/>
            <person name="Pajuelo D."/>
            <person name="Ebbesson L."/>
            <person name="Teles M."/>
            <person name="MacKenzie S."/>
            <person name="Amaro C."/>
        </authorList>
    </citation>
    <scope>NUCLEOTIDE SEQUENCE</scope>
</reference>
<feature type="chain" id="PRO_5002431450" evidence="1">
    <location>
        <begin position="25"/>
        <end position="64"/>
    </location>
</feature>
<name>A0A0E9R6H0_ANGAN</name>
<reference evidence="2" key="1">
    <citation type="submission" date="2014-11" db="EMBL/GenBank/DDBJ databases">
        <authorList>
            <person name="Amaro Gonzalez C."/>
        </authorList>
    </citation>
    <scope>NUCLEOTIDE SEQUENCE</scope>
</reference>
<feature type="signal peptide" evidence="1">
    <location>
        <begin position="1"/>
        <end position="24"/>
    </location>
</feature>
<dbReference type="EMBL" id="GBXM01083851">
    <property type="protein sequence ID" value="JAH24726.1"/>
    <property type="molecule type" value="Transcribed_RNA"/>
</dbReference>
<keyword evidence="1" id="KW-0732">Signal</keyword>
<evidence type="ECO:0000256" key="1">
    <source>
        <dbReference type="SAM" id="SignalP"/>
    </source>
</evidence>
<evidence type="ECO:0000313" key="2">
    <source>
        <dbReference type="EMBL" id="JAH24726.1"/>
    </source>
</evidence>
<dbReference type="AlphaFoldDB" id="A0A0E9R6H0"/>
<accession>A0A0E9R6H0</accession>
<proteinExistence type="predicted"/>
<organism evidence="2">
    <name type="scientific">Anguilla anguilla</name>
    <name type="common">European freshwater eel</name>
    <name type="synonym">Muraena anguilla</name>
    <dbReference type="NCBI Taxonomy" id="7936"/>
    <lineage>
        <taxon>Eukaryota</taxon>
        <taxon>Metazoa</taxon>
        <taxon>Chordata</taxon>
        <taxon>Craniata</taxon>
        <taxon>Vertebrata</taxon>
        <taxon>Euteleostomi</taxon>
        <taxon>Actinopterygii</taxon>
        <taxon>Neopterygii</taxon>
        <taxon>Teleostei</taxon>
        <taxon>Anguilliformes</taxon>
        <taxon>Anguillidae</taxon>
        <taxon>Anguilla</taxon>
    </lineage>
</organism>
<sequence length="64" mass="7433">MEMTLKALVLALLATTCNNQYAMSHRDLYHRYQGNTCLVLTCFGKWTLTTQAKAFPHSNWLFYT</sequence>
<protein>
    <submittedName>
        <fullName evidence="2">Uncharacterized protein</fullName>
    </submittedName>
</protein>